<evidence type="ECO:0000313" key="1">
    <source>
        <dbReference type="EMBL" id="PKA73771.1"/>
    </source>
</evidence>
<accession>A0ABX4QAI4</accession>
<comment type="caution">
    <text evidence="1">The sequence shown here is derived from an EMBL/GenBank/DDBJ whole genome shotgun (WGS) entry which is preliminary data.</text>
</comment>
<gene>
    <name evidence="1" type="ORF">ATI14_0515</name>
</gene>
<protein>
    <recommendedName>
        <fullName evidence="3">DUF2946 family protein</fullName>
    </recommendedName>
</protein>
<dbReference type="GeneID" id="55843876"/>
<name>A0ABX4QAI4_PSETO</name>
<sequence>MRKRHIIGAWLSLFAILMIFAGPLISQGISLSHGKSQPMSMAGMECHDMLGTSQKSQHASAGKTHDLVVWEKCGYCSLLFQHPALADSNLSSFQLNVPPLQLFYTHIIPQQAAPPIFLGARSRAPPIRSLNVIPTFG</sequence>
<evidence type="ECO:0000313" key="2">
    <source>
        <dbReference type="Proteomes" id="UP000232891"/>
    </source>
</evidence>
<dbReference type="Proteomes" id="UP000232891">
    <property type="component" value="Unassembled WGS sequence"/>
</dbReference>
<dbReference type="RefSeq" id="WP_080520264.1">
    <property type="nucleotide sequence ID" value="NZ_PHHD01000001.1"/>
</dbReference>
<dbReference type="EMBL" id="PHHD01000001">
    <property type="protein sequence ID" value="PKA73771.1"/>
    <property type="molecule type" value="Genomic_DNA"/>
</dbReference>
<dbReference type="Pfam" id="PF11162">
    <property type="entry name" value="DUF2946"/>
    <property type="match status" value="1"/>
</dbReference>
<evidence type="ECO:0008006" key="3">
    <source>
        <dbReference type="Google" id="ProtNLM"/>
    </source>
</evidence>
<keyword evidence="2" id="KW-1185">Reference proteome</keyword>
<reference evidence="1 2" key="1">
    <citation type="submission" date="2017-11" db="EMBL/GenBank/DDBJ databases">
        <title>Genome sequencing of a diverse group of Pseudomonas species.</title>
        <authorList>
            <person name="Loper J."/>
        </authorList>
    </citation>
    <scope>NUCLEOTIDE SEQUENCE [LARGE SCALE GENOMIC DNA]</scope>
    <source>
        <strain evidence="1 2">NCPPB 2192</strain>
    </source>
</reference>
<organism evidence="1 2">
    <name type="scientific">Pseudomonas tolaasii NCPPB 2192</name>
    <dbReference type="NCBI Taxonomy" id="564423"/>
    <lineage>
        <taxon>Bacteria</taxon>
        <taxon>Pseudomonadati</taxon>
        <taxon>Pseudomonadota</taxon>
        <taxon>Gammaproteobacteria</taxon>
        <taxon>Pseudomonadales</taxon>
        <taxon>Pseudomonadaceae</taxon>
        <taxon>Pseudomonas</taxon>
    </lineage>
</organism>
<proteinExistence type="predicted"/>
<dbReference type="InterPro" id="IPR021333">
    <property type="entry name" value="DUF2946"/>
</dbReference>